<dbReference type="RefSeq" id="WP_078921432.1">
    <property type="nucleotide sequence ID" value="NZ_FUYB01000003.1"/>
</dbReference>
<dbReference type="SMART" id="SM00704">
    <property type="entry name" value="ZnF_CDGSH"/>
    <property type="match status" value="1"/>
</dbReference>
<reference evidence="6 7" key="1">
    <citation type="submission" date="2017-02" db="EMBL/GenBank/DDBJ databases">
        <authorList>
            <person name="Peterson S.W."/>
        </authorList>
    </citation>
    <scope>NUCLEOTIDE SEQUENCE [LARGE SCALE GENOMIC DNA]</scope>
    <source>
        <strain evidence="6 7">ATCC 49788</strain>
    </source>
</reference>
<dbReference type="InterPro" id="IPR042216">
    <property type="entry name" value="MitoNEET_CISD"/>
</dbReference>
<keyword evidence="2" id="KW-0479">Metal-binding</keyword>
<protein>
    <submittedName>
        <fullName evidence="6">Uncharacterized Fe-S cluster protein YjdI</fullName>
    </submittedName>
</protein>
<dbReference type="GO" id="GO:0051537">
    <property type="term" value="F:2 iron, 2 sulfur cluster binding"/>
    <property type="evidence" value="ECO:0007669"/>
    <property type="project" value="UniProtKB-KW"/>
</dbReference>
<keyword evidence="3" id="KW-0408">Iron</keyword>
<dbReference type="InterPro" id="IPR010693">
    <property type="entry name" value="Divergent_4Fe-4S_mono-cluster"/>
</dbReference>
<evidence type="ECO:0000256" key="2">
    <source>
        <dbReference type="ARBA" id="ARBA00022723"/>
    </source>
</evidence>
<dbReference type="GO" id="GO:0005737">
    <property type="term" value="C:cytoplasm"/>
    <property type="evidence" value="ECO:0007669"/>
    <property type="project" value="UniProtKB-ARBA"/>
</dbReference>
<evidence type="ECO:0000256" key="3">
    <source>
        <dbReference type="ARBA" id="ARBA00023004"/>
    </source>
</evidence>
<keyword evidence="7" id="KW-1185">Reference proteome</keyword>
<dbReference type="InterPro" id="IPR018967">
    <property type="entry name" value="FeS-contain_CDGSH-typ"/>
</dbReference>
<dbReference type="AlphaFoldDB" id="A0A1T4W451"/>
<evidence type="ECO:0000256" key="4">
    <source>
        <dbReference type="ARBA" id="ARBA00023014"/>
    </source>
</evidence>
<evidence type="ECO:0000313" key="7">
    <source>
        <dbReference type="Proteomes" id="UP000190460"/>
    </source>
</evidence>
<accession>A0A1T4W451</accession>
<dbReference type="Pfam" id="PF09360">
    <property type="entry name" value="zf-CDGSH"/>
    <property type="match status" value="1"/>
</dbReference>
<evidence type="ECO:0000313" key="6">
    <source>
        <dbReference type="EMBL" id="SKA71919.1"/>
    </source>
</evidence>
<evidence type="ECO:0000256" key="1">
    <source>
        <dbReference type="ARBA" id="ARBA00022714"/>
    </source>
</evidence>
<dbReference type="EMBL" id="FUYB01000003">
    <property type="protein sequence ID" value="SKA71919.1"/>
    <property type="molecule type" value="Genomic_DNA"/>
</dbReference>
<dbReference type="Gene3D" id="3.40.5.90">
    <property type="entry name" value="CDGSH iron-sulfur domain, mitoNEET-type"/>
    <property type="match status" value="1"/>
</dbReference>
<sequence length="144" mass="15589">MSEQAVVKEYSNGELTIVWQPSKCIHSTLCFRGLPAVFNPQQRPWVKMDAATTEQLIAQVSSCPSGALSYKLAEQPMPVTPSAAEIVKIKLAPNGPLLVQGKIEIQDKNGTITTHTKMTALCRCGASANKPYCDGSHQKIGFTD</sequence>
<dbReference type="Pfam" id="PF06902">
    <property type="entry name" value="Fer4_19"/>
    <property type="match status" value="1"/>
</dbReference>
<gene>
    <name evidence="6" type="ORF">SAMN02745130_00943</name>
</gene>
<dbReference type="GO" id="GO:0046872">
    <property type="term" value="F:metal ion binding"/>
    <property type="evidence" value="ECO:0007669"/>
    <property type="project" value="UniProtKB-KW"/>
</dbReference>
<evidence type="ECO:0000259" key="5">
    <source>
        <dbReference type="SMART" id="SM00704"/>
    </source>
</evidence>
<dbReference type="OrthoDB" id="9795032at2"/>
<dbReference type="Proteomes" id="UP000190460">
    <property type="component" value="Unassembled WGS sequence"/>
</dbReference>
<name>A0A1T4W451_9GAMM</name>
<keyword evidence="4" id="KW-0411">Iron-sulfur</keyword>
<proteinExistence type="predicted"/>
<dbReference type="STRING" id="92487.SAMN02745130_00943"/>
<feature type="domain" description="Iron-binding zinc finger CDGSH type" evidence="5">
    <location>
        <begin position="109"/>
        <end position="143"/>
    </location>
</feature>
<keyword evidence="1" id="KW-0001">2Fe-2S</keyword>
<organism evidence="6 7">
    <name type="scientific">Thiothrix eikelboomii</name>
    <dbReference type="NCBI Taxonomy" id="92487"/>
    <lineage>
        <taxon>Bacteria</taxon>
        <taxon>Pseudomonadati</taxon>
        <taxon>Pseudomonadota</taxon>
        <taxon>Gammaproteobacteria</taxon>
        <taxon>Thiotrichales</taxon>
        <taxon>Thiotrichaceae</taxon>
        <taxon>Thiothrix</taxon>
    </lineage>
</organism>